<accession>A0A0K2U2N5</accession>
<reference evidence="1" key="1">
    <citation type="submission" date="2014-05" db="EMBL/GenBank/DDBJ databases">
        <authorList>
            <person name="Chronopoulou M."/>
        </authorList>
    </citation>
    <scope>NUCLEOTIDE SEQUENCE</scope>
    <source>
        <tissue evidence="1">Whole organism</tissue>
    </source>
</reference>
<dbReference type="EMBL" id="HACA01015097">
    <property type="protein sequence ID" value="CDW32458.1"/>
    <property type="molecule type" value="Transcribed_RNA"/>
</dbReference>
<feature type="non-terminal residue" evidence="1">
    <location>
        <position position="61"/>
    </location>
</feature>
<feature type="non-terminal residue" evidence="1">
    <location>
        <position position="1"/>
    </location>
</feature>
<dbReference type="AlphaFoldDB" id="A0A0K2U2N5"/>
<sequence>SPPPSIHTVTTSWQSSCLVPSLGRFVGFRPRYLITLSNLLTIDIDHYQCYFPLPPWTEQRR</sequence>
<organism evidence="1">
    <name type="scientific">Lepeophtheirus salmonis</name>
    <name type="common">Salmon louse</name>
    <name type="synonym">Caligus salmonis</name>
    <dbReference type="NCBI Taxonomy" id="72036"/>
    <lineage>
        <taxon>Eukaryota</taxon>
        <taxon>Metazoa</taxon>
        <taxon>Ecdysozoa</taxon>
        <taxon>Arthropoda</taxon>
        <taxon>Crustacea</taxon>
        <taxon>Multicrustacea</taxon>
        <taxon>Hexanauplia</taxon>
        <taxon>Copepoda</taxon>
        <taxon>Siphonostomatoida</taxon>
        <taxon>Caligidae</taxon>
        <taxon>Lepeophtheirus</taxon>
    </lineage>
</organism>
<name>A0A0K2U2N5_LEPSM</name>
<proteinExistence type="predicted"/>
<protein>
    <submittedName>
        <fullName evidence="1">Uncharacterized protein</fullName>
    </submittedName>
</protein>
<evidence type="ECO:0000313" key="1">
    <source>
        <dbReference type="EMBL" id="CDW32458.1"/>
    </source>
</evidence>